<dbReference type="InterPro" id="IPR027417">
    <property type="entry name" value="P-loop_NTPase"/>
</dbReference>
<dbReference type="GO" id="GO:0016887">
    <property type="term" value="F:ATP hydrolysis activity"/>
    <property type="evidence" value="ECO:0007669"/>
    <property type="project" value="InterPro"/>
</dbReference>
<dbReference type="InterPro" id="IPR005894">
    <property type="entry name" value="DrrA"/>
</dbReference>
<dbReference type="PANTHER" id="PTHR42711:SF19">
    <property type="entry name" value="DOXORUBICIN RESISTANCE ATP-BINDING PROTEIN DRRA"/>
    <property type="match status" value="1"/>
</dbReference>
<dbReference type="AlphaFoldDB" id="A0A1I0U2E9"/>
<evidence type="ECO:0000256" key="3">
    <source>
        <dbReference type="ARBA" id="ARBA00022475"/>
    </source>
</evidence>
<keyword evidence="3" id="KW-1003">Cell membrane</keyword>
<dbReference type="InterPro" id="IPR017871">
    <property type="entry name" value="ABC_transporter-like_CS"/>
</dbReference>
<feature type="domain" description="ABC transporter" evidence="10">
    <location>
        <begin position="11"/>
        <end position="241"/>
    </location>
</feature>
<dbReference type="GO" id="GO:0055085">
    <property type="term" value="P:transmembrane transport"/>
    <property type="evidence" value="ECO:0007669"/>
    <property type="project" value="UniProtKB-ARBA"/>
</dbReference>
<dbReference type="Proteomes" id="UP000182054">
    <property type="component" value="Unassembled WGS sequence"/>
</dbReference>
<dbReference type="InterPro" id="IPR003439">
    <property type="entry name" value="ABC_transporter-like_ATP-bd"/>
</dbReference>
<keyword evidence="6" id="KW-1278">Translocase</keyword>
<evidence type="ECO:0000256" key="6">
    <source>
        <dbReference type="ARBA" id="ARBA00022967"/>
    </source>
</evidence>
<name>A0A1I0U2E9_9NOCA</name>
<dbReference type="EMBL" id="FOJN01000012">
    <property type="protein sequence ID" value="SFA58291.1"/>
    <property type="molecule type" value="Genomic_DNA"/>
</dbReference>
<evidence type="ECO:0000256" key="8">
    <source>
        <dbReference type="ARBA" id="ARBA00023251"/>
    </source>
</evidence>
<dbReference type="GeneID" id="85486831"/>
<reference evidence="11 12" key="1">
    <citation type="submission" date="2016-10" db="EMBL/GenBank/DDBJ databases">
        <authorList>
            <person name="de Groot N.N."/>
        </authorList>
    </citation>
    <scope>NUCLEOTIDE SEQUENCE [LARGE SCALE GENOMIC DNA]</scope>
    <source>
        <strain evidence="11 12">DSM 44908</strain>
    </source>
</reference>
<dbReference type="GO" id="GO:0005524">
    <property type="term" value="F:ATP binding"/>
    <property type="evidence" value="ECO:0007669"/>
    <property type="project" value="UniProtKB-KW"/>
</dbReference>
<evidence type="ECO:0000256" key="2">
    <source>
        <dbReference type="ARBA" id="ARBA00022448"/>
    </source>
</evidence>
<dbReference type="SUPFAM" id="SSF52540">
    <property type="entry name" value="P-loop containing nucleoside triphosphate hydrolases"/>
    <property type="match status" value="1"/>
</dbReference>
<dbReference type="InterPro" id="IPR050763">
    <property type="entry name" value="ABC_transporter_ATP-binding"/>
</dbReference>
<dbReference type="GO" id="GO:1900753">
    <property type="term" value="P:doxorubicin transport"/>
    <property type="evidence" value="ECO:0007669"/>
    <property type="project" value="InterPro"/>
</dbReference>
<evidence type="ECO:0000313" key="11">
    <source>
        <dbReference type="EMBL" id="SFA58291.1"/>
    </source>
</evidence>
<dbReference type="InterPro" id="IPR003593">
    <property type="entry name" value="AAA+_ATPase"/>
</dbReference>
<dbReference type="GO" id="GO:0046677">
    <property type="term" value="P:response to antibiotic"/>
    <property type="evidence" value="ECO:0007669"/>
    <property type="project" value="UniProtKB-KW"/>
</dbReference>
<keyword evidence="5 11" id="KW-0067">ATP-binding</keyword>
<dbReference type="PANTHER" id="PTHR42711">
    <property type="entry name" value="ABC TRANSPORTER ATP-BINDING PROTEIN"/>
    <property type="match status" value="1"/>
</dbReference>
<accession>A0A1I0U2E9</accession>
<dbReference type="PROSITE" id="PS00211">
    <property type="entry name" value="ABC_TRANSPORTER_1"/>
    <property type="match status" value="1"/>
</dbReference>
<evidence type="ECO:0000256" key="1">
    <source>
        <dbReference type="ARBA" id="ARBA00004413"/>
    </source>
</evidence>
<organism evidence="11 12">
    <name type="scientific">Rhodococcoides kroppenstedtii</name>
    <dbReference type="NCBI Taxonomy" id="293050"/>
    <lineage>
        <taxon>Bacteria</taxon>
        <taxon>Bacillati</taxon>
        <taxon>Actinomycetota</taxon>
        <taxon>Actinomycetes</taxon>
        <taxon>Mycobacteriales</taxon>
        <taxon>Nocardiaceae</taxon>
        <taxon>Rhodococcoides</taxon>
    </lineage>
</organism>
<dbReference type="GO" id="GO:0005886">
    <property type="term" value="C:plasma membrane"/>
    <property type="evidence" value="ECO:0007669"/>
    <property type="project" value="UniProtKB-SubCell"/>
</dbReference>
<dbReference type="Pfam" id="PF00005">
    <property type="entry name" value="ABC_tran"/>
    <property type="match status" value="1"/>
</dbReference>
<evidence type="ECO:0000256" key="5">
    <source>
        <dbReference type="ARBA" id="ARBA00022840"/>
    </source>
</evidence>
<dbReference type="SMART" id="SM00382">
    <property type="entry name" value="AAA"/>
    <property type="match status" value="1"/>
</dbReference>
<evidence type="ECO:0000256" key="9">
    <source>
        <dbReference type="ARBA" id="ARBA00049985"/>
    </source>
</evidence>
<comment type="similarity">
    <text evidence="9">Belongs to the ABC transporter superfamily. Drug exporter-1 (DrugE1) (TC 3.A.1.105) family.</text>
</comment>
<keyword evidence="7" id="KW-0472">Membrane</keyword>
<evidence type="ECO:0000259" key="10">
    <source>
        <dbReference type="PROSITE" id="PS50893"/>
    </source>
</evidence>
<dbReference type="OrthoDB" id="9804819at2"/>
<proteinExistence type="inferred from homology"/>
<sequence length="336" mass="35278">MGRRGDSGPAIVATGLVKHYGDVHALDGLDLEVQEGTVMALLGPNGAGKTTTIRVLTTLLTADAGTATVAGLDVVKDAAELRSRIGVSGQYSAVDEYLTGFENLDMVGRLYHLGAKRSAARARELLERFDLVEAGDRPVKGYSGGMRRRLDLAGALVADPPVLFLDEPTTGLDPRARIELWSVIDELVAAGTTLLLTTQYLEEADRLADRIAVIDHGVVIERGTADDLKSRVGGARIDLTLGSDDDLRTAAEVLGRTAGDLSTDPSSRRITMPASDGAITLSDALLALRERDVIPTDASLAKPSLDDVFLTLTGRATADDTADSDAAASASTGSVR</sequence>
<evidence type="ECO:0000256" key="7">
    <source>
        <dbReference type="ARBA" id="ARBA00023136"/>
    </source>
</evidence>
<keyword evidence="2" id="KW-0813">Transport</keyword>
<gene>
    <name evidence="11" type="ORF">SAMN05444374_11284</name>
</gene>
<evidence type="ECO:0000313" key="12">
    <source>
        <dbReference type="Proteomes" id="UP000182054"/>
    </source>
</evidence>
<dbReference type="NCBIfam" id="TIGR01188">
    <property type="entry name" value="drrA"/>
    <property type="match status" value="1"/>
</dbReference>
<dbReference type="Gene3D" id="3.40.50.300">
    <property type="entry name" value="P-loop containing nucleotide triphosphate hydrolases"/>
    <property type="match status" value="1"/>
</dbReference>
<protein>
    <submittedName>
        <fullName evidence="11">ABC-2 type transport system ATP-binding protein</fullName>
    </submittedName>
</protein>
<dbReference type="GO" id="GO:0043215">
    <property type="term" value="P:daunorubicin transport"/>
    <property type="evidence" value="ECO:0007669"/>
    <property type="project" value="InterPro"/>
</dbReference>
<evidence type="ECO:0000256" key="4">
    <source>
        <dbReference type="ARBA" id="ARBA00022741"/>
    </source>
</evidence>
<dbReference type="PROSITE" id="PS50893">
    <property type="entry name" value="ABC_TRANSPORTER_2"/>
    <property type="match status" value="1"/>
</dbReference>
<dbReference type="FunFam" id="3.40.50.300:FF:000589">
    <property type="entry name" value="ABC transporter, ATP-binding subunit"/>
    <property type="match status" value="1"/>
</dbReference>
<keyword evidence="4" id="KW-0547">Nucleotide-binding</keyword>
<comment type="subcellular location">
    <subcellularLocation>
        <location evidence="1">Cell membrane</location>
        <topology evidence="1">Peripheral membrane protein</topology>
        <orientation evidence="1">Cytoplasmic side</orientation>
    </subcellularLocation>
</comment>
<keyword evidence="8" id="KW-0046">Antibiotic resistance</keyword>
<dbReference type="RefSeq" id="WP_068360979.1">
    <property type="nucleotide sequence ID" value="NZ_CP135915.1"/>
</dbReference>